<sequence length="59" mass="6091">MAKQHCAASMVPQADLMTAMPDAALASPLLTTGLEVIRQAGSAAARQATVQSSGKRHSR</sequence>
<accession>A0A699ZNN5</accession>
<evidence type="ECO:0000313" key="2">
    <source>
        <dbReference type="Proteomes" id="UP000485058"/>
    </source>
</evidence>
<proteinExistence type="predicted"/>
<evidence type="ECO:0000313" key="1">
    <source>
        <dbReference type="EMBL" id="GFH17482.1"/>
    </source>
</evidence>
<organism evidence="1 2">
    <name type="scientific">Haematococcus lacustris</name>
    <name type="common">Green alga</name>
    <name type="synonym">Haematococcus pluvialis</name>
    <dbReference type="NCBI Taxonomy" id="44745"/>
    <lineage>
        <taxon>Eukaryota</taxon>
        <taxon>Viridiplantae</taxon>
        <taxon>Chlorophyta</taxon>
        <taxon>core chlorophytes</taxon>
        <taxon>Chlorophyceae</taxon>
        <taxon>CS clade</taxon>
        <taxon>Chlamydomonadales</taxon>
        <taxon>Haematococcaceae</taxon>
        <taxon>Haematococcus</taxon>
    </lineage>
</organism>
<dbReference type="EMBL" id="BLLF01001155">
    <property type="protein sequence ID" value="GFH17482.1"/>
    <property type="molecule type" value="Genomic_DNA"/>
</dbReference>
<feature type="non-terminal residue" evidence="1">
    <location>
        <position position="59"/>
    </location>
</feature>
<dbReference type="Proteomes" id="UP000485058">
    <property type="component" value="Unassembled WGS sequence"/>
</dbReference>
<comment type="caution">
    <text evidence="1">The sequence shown here is derived from an EMBL/GenBank/DDBJ whole genome shotgun (WGS) entry which is preliminary data.</text>
</comment>
<name>A0A699ZNN5_HAELA</name>
<dbReference type="AlphaFoldDB" id="A0A699ZNN5"/>
<gene>
    <name evidence="1" type="ORF">HaLaN_14131</name>
</gene>
<protein>
    <submittedName>
        <fullName evidence="1">Uncharacterized protein</fullName>
    </submittedName>
</protein>
<feature type="non-terminal residue" evidence="1">
    <location>
        <position position="1"/>
    </location>
</feature>
<reference evidence="1 2" key="1">
    <citation type="submission" date="2020-02" db="EMBL/GenBank/DDBJ databases">
        <title>Draft genome sequence of Haematococcus lacustris strain NIES-144.</title>
        <authorList>
            <person name="Morimoto D."/>
            <person name="Nakagawa S."/>
            <person name="Yoshida T."/>
            <person name="Sawayama S."/>
        </authorList>
    </citation>
    <scope>NUCLEOTIDE SEQUENCE [LARGE SCALE GENOMIC DNA]</scope>
    <source>
        <strain evidence="1 2">NIES-144</strain>
    </source>
</reference>
<keyword evidence="2" id="KW-1185">Reference proteome</keyword>